<feature type="region of interest" description="Disordered" evidence="2">
    <location>
        <begin position="1"/>
        <end position="20"/>
    </location>
</feature>
<evidence type="ECO:0000256" key="1">
    <source>
        <dbReference type="ARBA" id="ARBA00007120"/>
    </source>
</evidence>
<dbReference type="EMBL" id="JAUCGQ010000003">
    <property type="protein sequence ID" value="MDM7856437.1"/>
    <property type="molecule type" value="Genomic_DNA"/>
</dbReference>
<protein>
    <submittedName>
        <fullName evidence="3">YbhB/YbcL family Raf kinase inhibitor-like protein</fullName>
    </submittedName>
</protein>
<reference evidence="3 4" key="1">
    <citation type="submission" date="2023-06" db="EMBL/GenBank/DDBJ databases">
        <title>Cellulomonas sp. MW4 Whole genome sequence.</title>
        <authorList>
            <person name="Park S."/>
        </authorList>
    </citation>
    <scope>NUCLEOTIDE SEQUENCE [LARGE SCALE GENOMIC DNA]</scope>
    <source>
        <strain evidence="3 4">MW4</strain>
    </source>
</reference>
<evidence type="ECO:0000313" key="3">
    <source>
        <dbReference type="EMBL" id="MDM7856437.1"/>
    </source>
</evidence>
<keyword evidence="4" id="KW-1185">Reference proteome</keyword>
<dbReference type="PANTHER" id="PTHR30289">
    <property type="entry name" value="UNCHARACTERIZED PROTEIN YBCL-RELATED"/>
    <property type="match status" value="1"/>
</dbReference>
<sequence length="179" mass="18937">MSALDRPPAPDPYSLLPATGSFDLRSDDLTPGARIPDVHTNTEVGQNVSPHLAWSGFPDATRSFLVTCFDPDAPGPAGWWHWTVVDLPASVTELPRGAGTPEATDLPSGAFQLRGDDGIEAFRGSAPPPGDQVHHYYFAVHALDVPSLGVGPDAMPGAVSTMAVFHTLARAVLVATYQR</sequence>
<dbReference type="Proteomes" id="UP001529338">
    <property type="component" value="Unassembled WGS sequence"/>
</dbReference>
<dbReference type="SUPFAM" id="SSF49777">
    <property type="entry name" value="PEBP-like"/>
    <property type="match status" value="1"/>
</dbReference>
<dbReference type="Pfam" id="PF01161">
    <property type="entry name" value="PBP"/>
    <property type="match status" value="1"/>
</dbReference>
<dbReference type="InterPro" id="IPR005247">
    <property type="entry name" value="YbhB_YbcL/LppC-like"/>
</dbReference>
<evidence type="ECO:0000313" key="4">
    <source>
        <dbReference type="Proteomes" id="UP001529338"/>
    </source>
</evidence>
<dbReference type="InterPro" id="IPR036610">
    <property type="entry name" value="PEBP-like_sf"/>
</dbReference>
<dbReference type="CDD" id="cd00865">
    <property type="entry name" value="PEBP_bact_arch"/>
    <property type="match status" value="1"/>
</dbReference>
<dbReference type="Gene3D" id="3.90.280.10">
    <property type="entry name" value="PEBP-like"/>
    <property type="match status" value="1"/>
</dbReference>
<dbReference type="PANTHER" id="PTHR30289:SF1">
    <property type="entry name" value="PEBP (PHOSPHATIDYLETHANOLAMINE-BINDING PROTEIN) FAMILY PROTEIN"/>
    <property type="match status" value="1"/>
</dbReference>
<comment type="caution">
    <text evidence="3">The sequence shown here is derived from an EMBL/GenBank/DDBJ whole genome shotgun (WGS) entry which is preliminary data.</text>
</comment>
<dbReference type="InterPro" id="IPR008914">
    <property type="entry name" value="PEBP"/>
</dbReference>
<dbReference type="GO" id="GO:0004860">
    <property type="term" value="F:protein kinase inhibitor activity"/>
    <property type="evidence" value="ECO:0007669"/>
    <property type="project" value="UniProtKB-KW"/>
</dbReference>
<dbReference type="RefSeq" id="WP_289456606.1">
    <property type="nucleotide sequence ID" value="NZ_JAUCGQ010000003.1"/>
</dbReference>
<gene>
    <name evidence="3" type="ORF">QRT04_15980</name>
</gene>
<keyword evidence="3" id="KW-0649">Protein kinase inhibitor</keyword>
<dbReference type="NCBIfam" id="TIGR00481">
    <property type="entry name" value="YbhB/YbcL family Raf kinase inhibitor-like protein"/>
    <property type="match status" value="1"/>
</dbReference>
<comment type="similarity">
    <text evidence="1">Belongs to the UPF0098 family.</text>
</comment>
<name>A0ABT7SJS4_9CELL</name>
<proteinExistence type="inferred from homology"/>
<accession>A0ABT7SJS4</accession>
<evidence type="ECO:0000256" key="2">
    <source>
        <dbReference type="SAM" id="MobiDB-lite"/>
    </source>
</evidence>
<organism evidence="3 4">
    <name type="scientific">Cellulomonas alba</name>
    <dbReference type="NCBI Taxonomy" id="3053467"/>
    <lineage>
        <taxon>Bacteria</taxon>
        <taxon>Bacillati</taxon>
        <taxon>Actinomycetota</taxon>
        <taxon>Actinomycetes</taxon>
        <taxon>Micrococcales</taxon>
        <taxon>Cellulomonadaceae</taxon>
        <taxon>Cellulomonas</taxon>
    </lineage>
</organism>